<dbReference type="Gene3D" id="1.20.1740.10">
    <property type="entry name" value="Amino acid/polyamine transporter I"/>
    <property type="match status" value="1"/>
</dbReference>
<dbReference type="GO" id="GO:0005886">
    <property type="term" value="C:plasma membrane"/>
    <property type="evidence" value="ECO:0007669"/>
    <property type="project" value="UniProtKB-SubCell"/>
</dbReference>
<feature type="transmembrane region" description="Helical" evidence="6">
    <location>
        <begin position="411"/>
        <end position="430"/>
    </location>
</feature>
<dbReference type="PANTHER" id="PTHR42770:SF11">
    <property type="entry name" value="INNER MEMBRANE TRANSPORT PROTEIN YBAT"/>
    <property type="match status" value="1"/>
</dbReference>
<feature type="transmembrane region" description="Helical" evidence="6">
    <location>
        <begin position="129"/>
        <end position="148"/>
    </location>
</feature>
<feature type="transmembrane region" description="Helical" evidence="6">
    <location>
        <begin position="160"/>
        <end position="180"/>
    </location>
</feature>
<dbReference type="InterPro" id="IPR002293">
    <property type="entry name" value="AA/rel_permease1"/>
</dbReference>
<evidence type="ECO:0000313" key="7">
    <source>
        <dbReference type="EMBL" id="MFD1566196.1"/>
    </source>
</evidence>
<feature type="transmembrane region" description="Helical" evidence="6">
    <location>
        <begin position="186"/>
        <end position="211"/>
    </location>
</feature>
<evidence type="ECO:0000256" key="5">
    <source>
        <dbReference type="ARBA" id="ARBA00023136"/>
    </source>
</evidence>
<keyword evidence="8" id="KW-1185">Reference proteome</keyword>
<dbReference type="AlphaFoldDB" id="A0ABD6BMH5"/>
<evidence type="ECO:0000256" key="2">
    <source>
        <dbReference type="ARBA" id="ARBA00022475"/>
    </source>
</evidence>
<dbReference type="InterPro" id="IPR050367">
    <property type="entry name" value="APC_superfamily"/>
</dbReference>
<evidence type="ECO:0000313" key="8">
    <source>
        <dbReference type="Proteomes" id="UP001597139"/>
    </source>
</evidence>
<evidence type="ECO:0000256" key="4">
    <source>
        <dbReference type="ARBA" id="ARBA00022989"/>
    </source>
</evidence>
<reference evidence="7 8" key="1">
    <citation type="journal article" date="2019" name="Int. J. Syst. Evol. Microbiol.">
        <title>The Global Catalogue of Microorganisms (GCM) 10K type strain sequencing project: providing services to taxonomists for standard genome sequencing and annotation.</title>
        <authorList>
            <consortium name="The Broad Institute Genomics Platform"/>
            <consortium name="The Broad Institute Genome Sequencing Center for Infectious Disease"/>
            <person name="Wu L."/>
            <person name="Ma J."/>
        </authorList>
    </citation>
    <scope>NUCLEOTIDE SEQUENCE [LARGE SCALE GENOMIC DNA]</scope>
    <source>
        <strain evidence="7 8">CGMCC 1.12859</strain>
    </source>
</reference>
<evidence type="ECO:0000256" key="1">
    <source>
        <dbReference type="ARBA" id="ARBA00004651"/>
    </source>
</evidence>
<comment type="subcellular location">
    <subcellularLocation>
        <location evidence="1">Cell membrane</location>
        <topology evidence="1">Multi-pass membrane protein</topology>
    </subcellularLocation>
</comment>
<evidence type="ECO:0000256" key="6">
    <source>
        <dbReference type="SAM" id="Phobius"/>
    </source>
</evidence>
<keyword evidence="5 6" id="KW-0472">Membrane</keyword>
<dbReference type="Pfam" id="PF13520">
    <property type="entry name" value="AA_permease_2"/>
    <property type="match status" value="1"/>
</dbReference>
<dbReference type="PIRSF" id="PIRSF006060">
    <property type="entry name" value="AA_transporter"/>
    <property type="match status" value="1"/>
</dbReference>
<keyword evidence="2" id="KW-1003">Cell membrane</keyword>
<organism evidence="7 8">
    <name type="scientific">Halolamina litorea</name>
    <dbReference type="NCBI Taxonomy" id="1515593"/>
    <lineage>
        <taxon>Archaea</taxon>
        <taxon>Methanobacteriati</taxon>
        <taxon>Methanobacteriota</taxon>
        <taxon>Stenosarchaea group</taxon>
        <taxon>Halobacteria</taxon>
        <taxon>Halobacteriales</taxon>
        <taxon>Haloferacaceae</taxon>
    </lineage>
</organism>
<feature type="transmembrane region" description="Helical" evidence="6">
    <location>
        <begin position="353"/>
        <end position="374"/>
    </location>
</feature>
<sequence>MGETLGLRSAVSMALGGMIGGGIYAVLGIVVSAAGPAAWLAFLLAGVVALCAGYAYVGLNRRVGHPGGAVVFVQEYLDSSTVAGMVGWTLLVGYLGSMAMYAFAFGSYFVDLTGLGLAAALPVVGSVSIARPVASLAIVGAFVALNVVGVRETGFVEDLLVAAKIGVLGVFALVGLRYGWQQESLTLGLGGVAGMGAVTAAASSFVAFQGWQLLFYDQDSMENPRKTLPRAVYVAVPVAVVIYIAVALVTVALVPELVKQHPETALTVAAGEFLGPLGRAVIGASALVSTASAINATLFSSSLLTQRLVTDDLLPPRIGAPDGGVDGAPPTSAVLALGGITGAFAVLGSLQGITAFASLSFIVVFGGACALALGHADELDRSRLPPAVGLVGCSAFLPLVFLRLFREEPATFRTVVIVAALVVGVEVLYFRRPGLYKRVRESLTR</sequence>
<feature type="transmembrane region" description="Helical" evidence="6">
    <location>
        <begin position="37"/>
        <end position="57"/>
    </location>
</feature>
<comment type="caution">
    <text evidence="7">The sequence shown here is derived from an EMBL/GenBank/DDBJ whole genome shotgun (WGS) entry which is preliminary data.</text>
</comment>
<proteinExistence type="predicted"/>
<accession>A0ABD6BMH5</accession>
<protein>
    <submittedName>
        <fullName evidence="7">APC family permease</fullName>
    </submittedName>
</protein>
<name>A0ABD6BMH5_9EURY</name>
<feature type="transmembrane region" description="Helical" evidence="6">
    <location>
        <begin position="232"/>
        <end position="254"/>
    </location>
</feature>
<dbReference type="Proteomes" id="UP001597139">
    <property type="component" value="Unassembled WGS sequence"/>
</dbReference>
<feature type="transmembrane region" description="Helical" evidence="6">
    <location>
        <begin position="12"/>
        <end position="31"/>
    </location>
</feature>
<gene>
    <name evidence="7" type="ORF">ACFSAU_01705</name>
</gene>
<evidence type="ECO:0000256" key="3">
    <source>
        <dbReference type="ARBA" id="ARBA00022692"/>
    </source>
</evidence>
<dbReference type="RefSeq" id="WP_267645465.1">
    <property type="nucleotide sequence ID" value="NZ_JANHGR010000001.1"/>
</dbReference>
<keyword evidence="3 6" id="KW-0812">Transmembrane</keyword>
<dbReference type="PANTHER" id="PTHR42770">
    <property type="entry name" value="AMINO ACID TRANSPORTER-RELATED"/>
    <property type="match status" value="1"/>
</dbReference>
<feature type="transmembrane region" description="Helical" evidence="6">
    <location>
        <begin position="86"/>
        <end position="109"/>
    </location>
</feature>
<feature type="transmembrane region" description="Helical" evidence="6">
    <location>
        <begin position="386"/>
        <end position="405"/>
    </location>
</feature>
<dbReference type="EMBL" id="JBHUCZ010000001">
    <property type="protein sequence ID" value="MFD1566196.1"/>
    <property type="molecule type" value="Genomic_DNA"/>
</dbReference>
<keyword evidence="4 6" id="KW-1133">Transmembrane helix</keyword>